<keyword evidence="2" id="KW-0238">DNA-binding</keyword>
<dbReference type="Pfam" id="PF00392">
    <property type="entry name" value="GntR"/>
    <property type="match status" value="1"/>
</dbReference>
<protein>
    <submittedName>
        <fullName evidence="5">GntR family transcriptional regulator</fullName>
    </submittedName>
</protein>
<dbReference type="InterPro" id="IPR036388">
    <property type="entry name" value="WH-like_DNA-bd_sf"/>
</dbReference>
<dbReference type="InterPro" id="IPR028978">
    <property type="entry name" value="Chorismate_lyase_/UTRA_dom_sf"/>
</dbReference>
<gene>
    <name evidence="5" type="ORF">GYM71_08545</name>
</gene>
<dbReference type="PRINTS" id="PR00035">
    <property type="entry name" value="HTHGNTR"/>
</dbReference>
<dbReference type="Gene3D" id="3.40.1410.10">
    <property type="entry name" value="Chorismate lyase-like"/>
    <property type="match status" value="1"/>
</dbReference>
<name>A0ABX8WEA8_9LACO</name>
<keyword evidence="3" id="KW-0804">Transcription</keyword>
<dbReference type="InterPro" id="IPR036390">
    <property type="entry name" value="WH_DNA-bd_sf"/>
</dbReference>
<dbReference type="InterPro" id="IPR050679">
    <property type="entry name" value="Bact_HTH_transcr_reg"/>
</dbReference>
<keyword evidence="1" id="KW-0805">Transcription regulation</keyword>
<dbReference type="CDD" id="cd07377">
    <property type="entry name" value="WHTH_GntR"/>
    <property type="match status" value="1"/>
</dbReference>
<accession>A0ABX8WEA8</accession>
<dbReference type="InterPro" id="IPR000524">
    <property type="entry name" value="Tscrpt_reg_HTH_GntR"/>
</dbReference>
<dbReference type="PANTHER" id="PTHR44846:SF17">
    <property type="entry name" value="GNTR-FAMILY TRANSCRIPTIONAL REGULATOR"/>
    <property type="match status" value="1"/>
</dbReference>
<dbReference type="SUPFAM" id="SSF46785">
    <property type="entry name" value="Winged helix' DNA-binding domain"/>
    <property type="match status" value="1"/>
</dbReference>
<organism evidence="5 6">
    <name type="scientific">Lactobacillus panisapium</name>
    <dbReference type="NCBI Taxonomy" id="2012495"/>
    <lineage>
        <taxon>Bacteria</taxon>
        <taxon>Bacillati</taxon>
        <taxon>Bacillota</taxon>
        <taxon>Bacilli</taxon>
        <taxon>Lactobacillales</taxon>
        <taxon>Lactobacillaceae</taxon>
        <taxon>Lactobacillus</taxon>
    </lineage>
</organism>
<dbReference type="Proteomes" id="UP000826550">
    <property type="component" value="Chromosome"/>
</dbReference>
<dbReference type="RefSeq" id="WP_220220152.1">
    <property type="nucleotide sequence ID" value="NZ_CP048268.1"/>
</dbReference>
<dbReference type="SMART" id="SM00345">
    <property type="entry name" value="HTH_GNTR"/>
    <property type="match status" value="1"/>
</dbReference>
<feature type="domain" description="HTH gntR-type" evidence="4">
    <location>
        <begin position="4"/>
        <end position="71"/>
    </location>
</feature>
<dbReference type="Gene3D" id="1.10.10.10">
    <property type="entry name" value="Winged helix-like DNA-binding domain superfamily/Winged helix DNA-binding domain"/>
    <property type="match status" value="1"/>
</dbReference>
<dbReference type="PANTHER" id="PTHR44846">
    <property type="entry name" value="MANNOSYL-D-GLYCERATE TRANSPORT/METABOLISM SYSTEM REPRESSOR MNGR-RELATED"/>
    <property type="match status" value="1"/>
</dbReference>
<reference evidence="5 6" key="1">
    <citation type="submission" date="2020-01" db="EMBL/GenBank/DDBJ databases">
        <title>Vast differences in strain-level diversity in the gut microbiota of two closely related honey bee species.</title>
        <authorList>
            <person name="Ellegaard K.M."/>
            <person name="Suenami S."/>
            <person name="Miyazaki R."/>
            <person name="Engel P."/>
        </authorList>
    </citation>
    <scope>NUCLEOTIDE SEQUENCE [LARGE SCALE GENOMIC DNA]</scope>
    <source>
        <strain evidence="5 6">ESL0416</strain>
    </source>
</reference>
<evidence type="ECO:0000313" key="5">
    <source>
        <dbReference type="EMBL" id="QYN53461.1"/>
    </source>
</evidence>
<keyword evidence="6" id="KW-1185">Reference proteome</keyword>
<evidence type="ECO:0000256" key="2">
    <source>
        <dbReference type="ARBA" id="ARBA00023125"/>
    </source>
</evidence>
<proteinExistence type="predicted"/>
<evidence type="ECO:0000259" key="4">
    <source>
        <dbReference type="PROSITE" id="PS50949"/>
    </source>
</evidence>
<evidence type="ECO:0000256" key="3">
    <source>
        <dbReference type="ARBA" id="ARBA00023163"/>
    </source>
</evidence>
<dbReference type="EMBL" id="CP048268">
    <property type="protein sequence ID" value="QYN53461.1"/>
    <property type="molecule type" value="Genomic_DNA"/>
</dbReference>
<dbReference type="SUPFAM" id="SSF64288">
    <property type="entry name" value="Chorismate lyase-like"/>
    <property type="match status" value="1"/>
</dbReference>
<evidence type="ECO:0000313" key="6">
    <source>
        <dbReference type="Proteomes" id="UP000826550"/>
    </source>
</evidence>
<evidence type="ECO:0000256" key="1">
    <source>
        <dbReference type="ARBA" id="ARBA00023015"/>
    </source>
</evidence>
<dbReference type="PROSITE" id="PS50949">
    <property type="entry name" value="HTH_GNTR"/>
    <property type="match status" value="1"/>
</dbReference>
<sequence length="244" mass="27343">MSAIRKEELVAKDIQYKIDQGLISSGQKLSERCIAKEYAISRGTARTALQRLEKEGLIKSKQAVGYFINQPKKEPLLNFINYFSDKFAALSMPNEAQTINILSTKLIDTDKELSEKLKVVLGTIFLLVSLQILETDANNYTLCHVFIPAKKSSTVNEEQIMALIKRQLQLAIDAEVTMNLSFADDNTASFLHVPNHNPLLTTSTIFKDKNNQTCLFLEQSSDANHAVSIMPSEIISRKLGTFNE</sequence>